<name>A0AA38L1L2_9AGAR</name>
<reference evidence="2" key="1">
    <citation type="submission" date="2022-08" db="EMBL/GenBank/DDBJ databases">
        <authorList>
            <consortium name="DOE Joint Genome Institute"/>
            <person name="Min B."/>
            <person name="Riley R."/>
            <person name="Sierra-Patev S."/>
            <person name="Naranjo-Ortiz M."/>
            <person name="Looney B."/>
            <person name="Konkel Z."/>
            <person name="Slot J.C."/>
            <person name="Sakamoto Y."/>
            <person name="Steenwyk J.L."/>
            <person name="Rokas A."/>
            <person name="Carro J."/>
            <person name="Camarero S."/>
            <person name="Ferreira P."/>
            <person name="Molpeceres G."/>
            <person name="Ruiz-Duenas F.J."/>
            <person name="Serrano A."/>
            <person name="Henrissat B."/>
            <person name="Drula E."/>
            <person name="Hughes K.W."/>
            <person name="Mata J.L."/>
            <person name="Ishikawa N.K."/>
            <person name="Vargas-Isla R."/>
            <person name="Ushijima S."/>
            <person name="Smith C.A."/>
            <person name="Ahrendt S."/>
            <person name="Andreopoulos W."/>
            <person name="He G."/>
            <person name="Labutti K."/>
            <person name="Lipzen A."/>
            <person name="Ng V."/>
            <person name="Sandor L."/>
            <person name="Barry K."/>
            <person name="Martinez A.T."/>
            <person name="Xiao Y."/>
            <person name="Gibbons J.G."/>
            <person name="Terashima K."/>
            <person name="Hibbett D.S."/>
            <person name="Grigoriev I.V."/>
        </authorList>
    </citation>
    <scope>NUCLEOTIDE SEQUENCE</scope>
    <source>
        <strain evidence="2">TFB10291</strain>
    </source>
</reference>
<evidence type="ECO:0000313" key="3">
    <source>
        <dbReference type="Proteomes" id="UP001163798"/>
    </source>
</evidence>
<gene>
    <name evidence="2" type="ORF">GGU10DRAFT_381550</name>
</gene>
<feature type="region of interest" description="Disordered" evidence="1">
    <location>
        <begin position="85"/>
        <end position="106"/>
    </location>
</feature>
<sequence>MSSKEEMQTISDMLCQTYSSVAALDPPPPDASQETQEAFNNMLRTAQQASGQILSLVVGLGQSATDTNGQPLDLHLGNGQWGDDLLLNNQPLSNSTDRDQDSGNEPLDAQIEQDIEELLSFANDPQAWLTLLDFRLMIEKGEHDGTTAQKEKEAFRRMLVGYKCISTDEIYDNFTSHDFKLATVSIRHHARTVRSFHTMPVTEERLFEREKLLFNPSSSTVVHAWVNTVINNIEAIEAAKDWMGEGTEWRTNFRRALAEHFYKDEFERINNSLFASTQKEKLSKKLYRRFSKKHDKIIARRKQMLRLFELFGPTILSDPTWLALTKQGYPRQSKTWYDHVRPRIIEYGHQDENIGCARYWNHRRFLLRAVGALGGQSAQDYVTDFLDRNILWPFLEEPVDSEPESD</sequence>
<dbReference type="Proteomes" id="UP001163798">
    <property type="component" value="Unassembled WGS sequence"/>
</dbReference>
<dbReference type="AlphaFoldDB" id="A0AA38L1L2"/>
<accession>A0AA38L1L2</accession>
<protein>
    <submittedName>
        <fullName evidence="2">Uncharacterized protein</fullName>
    </submittedName>
</protein>
<organism evidence="2 3">
    <name type="scientific">Lentinula aff. detonsa</name>
    <dbReference type="NCBI Taxonomy" id="2804958"/>
    <lineage>
        <taxon>Eukaryota</taxon>
        <taxon>Fungi</taxon>
        <taxon>Dikarya</taxon>
        <taxon>Basidiomycota</taxon>
        <taxon>Agaricomycotina</taxon>
        <taxon>Agaricomycetes</taxon>
        <taxon>Agaricomycetidae</taxon>
        <taxon>Agaricales</taxon>
        <taxon>Marasmiineae</taxon>
        <taxon>Omphalotaceae</taxon>
        <taxon>Lentinula</taxon>
    </lineage>
</organism>
<proteinExistence type="predicted"/>
<keyword evidence="3" id="KW-1185">Reference proteome</keyword>
<dbReference type="EMBL" id="MU794084">
    <property type="protein sequence ID" value="KAJ3779902.1"/>
    <property type="molecule type" value="Genomic_DNA"/>
</dbReference>
<evidence type="ECO:0000256" key="1">
    <source>
        <dbReference type="SAM" id="MobiDB-lite"/>
    </source>
</evidence>
<evidence type="ECO:0000313" key="2">
    <source>
        <dbReference type="EMBL" id="KAJ3779902.1"/>
    </source>
</evidence>
<comment type="caution">
    <text evidence="2">The sequence shown here is derived from an EMBL/GenBank/DDBJ whole genome shotgun (WGS) entry which is preliminary data.</text>
</comment>